<protein>
    <submittedName>
        <fullName evidence="2">Uncharacterized protein</fullName>
    </submittedName>
</protein>
<proteinExistence type="predicted"/>
<evidence type="ECO:0000256" key="1">
    <source>
        <dbReference type="SAM" id="MobiDB-lite"/>
    </source>
</evidence>
<reference evidence="2" key="2">
    <citation type="submission" date="2023-06" db="EMBL/GenBank/DDBJ databases">
        <authorList>
            <consortium name="Lawrence Berkeley National Laboratory"/>
            <person name="Haridas S."/>
            <person name="Hensen N."/>
            <person name="Bonometti L."/>
            <person name="Westerberg I."/>
            <person name="Brannstrom I.O."/>
            <person name="Guillou S."/>
            <person name="Cros-Aarteil S."/>
            <person name="Calhoun S."/>
            <person name="Kuo A."/>
            <person name="Mondo S."/>
            <person name="Pangilinan J."/>
            <person name="Riley R."/>
            <person name="Labutti K."/>
            <person name="Andreopoulos B."/>
            <person name="Lipzen A."/>
            <person name="Chen C."/>
            <person name="Yanf M."/>
            <person name="Daum C."/>
            <person name="Ng V."/>
            <person name="Clum A."/>
            <person name="Steindorff A."/>
            <person name="Ohm R."/>
            <person name="Martin F."/>
            <person name="Silar P."/>
            <person name="Natvig D."/>
            <person name="Lalanne C."/>
            <person name="Gautier V."/>
            <person name="Ament-Velasquez S.L."/>
            <person name="Kruys A."/>
            <person name="Hutchinson M.I."/>
            <person name="Powell A.J."/>
            <person name="Barry K."/>
            <person name="Miller A.N."/>
            <person name="Grigoriev I.V."/>
            <person name="Debuchy R."/>
            <person name="Gladieux P."/>
            <person name="Thoren M.H."/>
            <person name="Johannesson H."/>
        </authorList>
    </citation>
    <scope>NUCLEOTIDE SEQUENCE</scope>
    <source>
        <strain evidence="2">CBS 168.71</strain>
    </source>
</reference>
<comment type="caution">
    <text evidence="2">The sequence shown here is derived from an EMBL/GenBank/DDBJ whole genome shotgun (WGS) entry which is preliminary data.</text>
</comment>
<feature type="region of interest" description="Disordered" evidence="1">
    <location>
        <begin position="193"/>
        <end position="217"/>
    </location>
</feature>
<dbReference type="GeneID" id="87845901"/>
<dbReference type="EMBL" id="JAUEPN010000002">
    <property type="protein sequence ID" value="KAK3299094.1"/>
    <property type="molecule type" value="Genomic_DNA"/>
</dbReference>
<dbReference type="Proteomes" id="UP001278766">
    <property type="component" value="Unassembled WGS sequence"/>
</dbReference>
<accession>A0AAE0HM65</accession>
<sequence>MDLSASIDDFTVDGGNWRYAISRMSMSIWPSRISTQDRHRRNARRSLKMKTKPITGRIERPPQKTRVSGYRHDEAFTAIVAAAMLACVPLRPPLALMDARFAKYVLVPARRSEMDDKVVQMGSRPLFPVESRLPSDREDPCSFRTRLIDPMADSEADMAFGSTDMLNCDDLAFDDVQCISVGRSTRKFKAVSGTATPQRDYHAQANEDHDDKNNTNSDMETMNMPFWNLPRRQKQHIFRGGDTIPDDMSIISDASLIPTYYPSDIMKQQQQQPQRSPHRTLIKQLFRAKARAAKQTVRQLKRSCRDAVGHVFVDPASHRGPKCVAVGSVY</sequence>
<keyword evidence="3" id="KW-1185">Reference proteome</keyword>
<organism evidence="2 3">
    <name type="scientific">Chaetomium fimeti</name>
    <dbReference type="NCBI Taxonomy" id="1854472"/>
    <lineage>
        <taxon>Eukaryota</taxon>
        <taxon>Fungi</taxon>
        <taxon>Dikarya</taxon>
        <taxon>Ascomycota</taxon>
        <taxon>Pezizomycotina</taxon>
        <taxon>Sordariomycetes</taxon>
        <taxon>Sordariomycetidae</taxon>
        <taxon>Sordariales</taxon>
        <taxon>Chaetomiaceae</taxon>
        <taxon>Chaetomium</taxon>
    </lineage>
</organism>
<evidence type="ECO:0000313" key="2">
    <source>
        <dbReference type="EMBL" id="KAK3299094.1"/>
    </source>
</evidence>
<dbReference type="RefSeq" id="XP_062662608.1">
    <property type="nucleotide sequence ID" value="XM_062808953.1"/>
</dbReference>
<gene>
    <name evidence="2" type="ORF">B0H64DRAFT_90909</name>
</gene>
<dbReference type="AlphaFoldDB" id="A0AAE0HM65"/>
<evidence type="ECO:0000313" key="3">
    <source>
        <dbReference type="Proteomes" id="UP001278766"/>
    </source>
</evidence>
<name>A0AAE0HM65_9PEZI</name>
<reference evidence="2" key="1">
    <citation type="journal article" date="2023" name="Mol. Phylogenet. Evol.">
        <title>Genome-scale phylogeny and comparative genomics of the fungal order Sordariales.</title>
        <authorList>
            <person name="Hensen N."/>
            <person name="Bonometti L."/>
            <person name="Westerberg I."/>
            <person name="Brannstrom I.O."/>
            <person name="Guillou S."/>
            <person name="Cros-Aarteil S."/>
            <person name="Calhoun S."/>
            <person name="Haridas S."/>
            <person name="Kuo A."/>
            <person name="Mondo S."/>
            <person name="Pangilinan J."/>
            <person name="Riley R."/>
            <person name="LaButti K."/>
            <person name="Andreopoulos B."/>
            <person name="Lipzen A."/>
            <person name="Chen C."/>
            <person name="Yan M."/>
            <person name="Daum C."/>
            <person name="Ng V."/>
            <person name="Clum A."/>
            <person name="Steindorff A."/>
            <person name="Ohm R.A."/>
            <person name="Martin F."/>
            <person name="Silar P."/>
            <person name="Natvig D.O."/>
            <person name="Lalanne C."/>
            <person name="Gautier V."/>
            <person name="Ament-Velasquez S.L."/>
            <person name="Kruys A."/>
            <person name="Hutchinson M.I."/>
            <person name="Powell A.J."/>
            <person name="Barry K."/>
            <person name="Miller A.N."/>
            <person name="Grigoriev I.V."/>
            <person name="Debuchy R."/>
            <person name="Gladieux P."/>
            <person name="Hiltunen Thoren M."/>
            <person name="Johannesson H."/>
        </authorList>
    </citation>
    <scope>NUCLEOTIDE SEQUENCE</scope>
    <source>
        <strain evidence="2">CBS 168.71</strain>
    </source>
</reference>
<feature type="compositionally biased region" description="Basic and acidic residues" evidence="1">
    <location>
        <begin position="199"/>
        <end position="213"/>
    </location>
</feature>